<dbReference type="PROSITE" id="PS50883">
    <property type="entry name" value="EAL"/>
    <property type="match status" value="1"/>
</dbReference>
<dbReference type="InterPro" id="IPR001633">
    <property type="entry name" value="EAL_dom"/>
</dbReference>
<dbReference type="Pfam" id="PF13188">
    <property type="entry name" value="PAS_8"/>
    <property type="match status" value="1"/>
</dbReference>
<comment type="catalytic activity">
    <reaction evidence="1">
        <text>3',3'-c-di-GMP + H2O = 5'-phosphoguanylyl(3'-&gt;5')guanosine + H(+)</text>
        <dbReference type="Rhea" id="RHEA:24902"/>
        <dbReference type="ChEBI" id="CHEBI:15377"/>
        <dbReference type="ChEBI" id="CHEBI:15378"/>
        <dbReference type="ChEBI" id="CHEBI:58754"/>
        <dbReference type="ChEBI" id="CHEBI:58805"/>
        <dbReference type="EC" id="3.1.4.52"/>
    </reaction>
    <physiologicalReaction direction="left-to-right" evidence="1">
        <dbReference type="Rhea" id="RHEA:24903"/>
    </physiologicalReaction>
</comment>
<dbReference type="InterPro" id="IPR035965">
    <property type="entry name" value="PAS-like_dom_sf"/>
</dbReference>
<dbReference type="Pfam" id="PF00563">
    <property type="entry name" value="EAL"/>
    <property type="match status" value="1"/>
</dbReference>
<gene>
    <name evidence="7" type="ORF">E4633_01590</name>
</gene>
<dbReference type="InterPro" id="IPR000700">
    <property type="entry name" value="PAS-assoc_C"/>
</dbReference>
<dbReference type="FunFam" id="3.20.20.450:FF:000001">
    <property type="entry name" value="Cyclic di-GMP phosphodiesterase yahA"/>
    <property type="match status" value="1"/>
</dbReference>
<feature type="domain" description="EAL" evidence="5">
    <location>
        <begin position="589"/>
        <end position="843"/>
    </location>
</feature>
<dbReference type="InterPro" id="IPR013655">
    <property type="entry name" value="PAS_fold_3"/>
</dbReference>
<dbReference type="Proteomes" id="UP000306416">
    <property type="component" value="Unassembled WGS sequence"/>
</dbReference>
<evidence type="ECO:0000313" key="8">
    <source>
        <dbReference type="Proteomes" id="UP000306416"/>
    </source>
</evidence>
<proteinExistence type="predicted"/>
<dbReference type="PROSITE" id="PS50112">
    <property type="entry name" value="PAS"/>
    <property type="match status" value="2"/>
</dbReference>
<dbReference type="GO" id="GO:0071732">
    <property type="term" value="P:cellular response to nitric oxide"/>
    <property type="evidence" value="ECO:0007669"/>
    <property type="project" value="UniProtKB-ARBA"/>
</dbReference>
<dbReference type="PROSITE" id="PS50887">
    <property type="entry name" value="GGDEF"/>
    <property type="match status" value="1"/>
</dbReference>
<feature type="region of interest" description="Disordered" evidence="2">
    <location>
        <begin position="1"/>
        <end position="25"/>
    </location>
</feature>
<dbReference type="Gene3D" id="3.20.20.450">
    <property type="entry name" value="EAL domain"/>
    <property type="match status" value="1"/>
</dbReference>
<protein>
    <submittedName>
        <fullName evidence="7">EAL domain-containing protein</fullName>
    </submittedName>
</protein>
<dbReference type="AlphaFoldDB" id="A0A4S1CKE1"/>
<accession>A0A4S1CKE1</accession>
<organism evidence="7 8">
    <name type="scientific">Geomonas terrae</name>
    <dbReference type="NCBI Taxonomy" id="2562681"/>
    <lineage>
        <taxon>Bacteria</taxon>
        <taxon>Pseudomonadati</taxon>
        <taxon>Thermodesulfobacteriota</taxon>
        <taxon>Desulfuromonadia</taxon>
        <taxon>Geobacterales</taxon>
        <taxon>Geobacteraceae</taxon>
        <taxon>Geomonas</taxon>
    </lineage>
</organism>
<dbReference type="SMART" id="SM00091">
    <property type="entry name" value="PAS"/>
    <property type="match status" value="3"/>
</dbReference>
<dbReference type="InterPro" id="IPR052155">
    <property type="entry name" value="Biofilm_reg_signaling"/>
</dbReference>
<evidence type="ECO:0000259" key="5">
    <source>
        <dbReference type="PROSITE" id="PS50883"/>
    </source>
</evidence>
<dbReference type="InterPro" id="IPR029787">
    <property type="entry name" value="Nucleotide_cyclase"/>
</dbReference>
<feature type="compositionally biased region" description="Low complexity" evidence="2">
    <location>
        <begin position="1"/>
        <end position="16"/>
    </location>
</feature>
<dbReference type="GO" id="GO:0071111">
    <property type="term" value="F:cyclic-guanylate-specific phosphodiesterase activity"/>
    <property type="evidence" value="ECO:0007669"/>
    <property type="project" value="UniProtKB-EC"/>
</dbReference>
<dbReference type="NCBIfam" id="TIGR00254">
    <property type="entry name" value="GGDEF"/>
    <property type="match status" value="1"/>
</dbReference>
<feature type="domain" description="PAC" evidence="4">
    <location>
        <begin position="364"/>
        <end position="419"/>
    </location>
</feature>
<dbReference type="RefSeq" id="WP_135868524.1">
    <property type="nucleotide sequence ID" value="NZ_SRSC01000001.1"/>
</dbReference>
<name>A0A4S1CKE1_9BACT</name>
<dbReference type="SUPFAM" id="SSF55073">
    <property type="entry name" value="Nucleotide cyclase"/>
    <property type="match status" value="1"/>
</dbReference>
<dbReference type="PANTHER" id="PTHR44757:SF2">
    <property type="entry name" value="BIOFILM ARCHITECTURE MAINTENANCE PROTEIN MBAA"/>
    <property type="match status" value="1"/>
</dbReference>
<evidence type="ECO:0000259" key="6">
    <source>
        <dbReference type="PROSITE" id="PS50887"/>
    </source>
</evidence>
<sequence>MSGAVSDTKSSGNSSDSRNEAKRMSFKANHLPRKALAAELELYNDLYESTPIAHFTLDRFGVVRGTNQTGADLLCTERETLLGRNFEDLVDDSSRPTIASLLSRLSGADARASCEVSLLVEGAQAPRVRIEARSCREGWEYRLALVDITESRRAAEALQVSEARYRGLFEAAKDGIMIVDAASGEITDVNPSMIRMLVCGREQLVGHKLWNVPSLSAIAADQAEFAMLHYNDFMHNIDQRLETHDGRSIAVEVISNSYRVNETTVLQFNIRDITIRKNAEDALLKSEEQCRTIVSNINEYVYSVRFENGDIKSVYHSPKCLDITGYTPEEYYKDPLLWFTMIHEEDRNQVVQFLNSIFAGEDQEPIRHRIVHKDGSVRWILNNCAVQRARRGEKVSISRLDGFILDITDIKRAEENIFFLAHHDPLTKLPNRSTLYAKIEQVISVALRNRRNVALLFLDIDGFKQINDSMGHDVGDRLLQTVARKLSDCTRSCDVVARLGGDEFVVVLWDCGVTETTLVAEKIINAGFPLQGTNIMVTPSIGISIFPEDGKDYLALLKHADIAMYHAKKTGGNNFQFFTPRLNQMAHERFAVEAELRRALEHEEFVLHYQPKVDLVTGHFSGMEALIRWQHPVRGLIMPEEFITIAEESGLLHQISKWIIPTVCRQIQQWQQQGIGKISAAVNLSASFFQHRDFEETVEASLLETGIPPECLELELTEATIMSDPQRVLGSMAAMKALGLQLSIDDFGIGYSSLSYLKKLPVDKLKIDQSFIRNIARDQDNAAVVRAVISIGRSMQLKVIAEGVENASQLAWLQAEGSEEAQGYYFSRPLPVPKMTALLKQNANFLHNPRGREQLKQH</sequence>
<evidence type="ECO:0000259" key="4">
    <source>
        <dbReference type="PROSITE" id="PS50113"/>
    </source>
</evidence>
<dbReference type="CDD" id="cd01948">
    <property type="entry name" value="EAL"/>
    <property type="match status" value="1"/>
</dbReference>
<dbReference type="Pfam" id="PF08447">
    <property type="entry name" value="PAS_3"/>
    <property type="match status" value="1"/>
</dbReference>
<dbReference type="Gene3D" id="3.30.70.270">
    <property type="match status" value="1"/>
</dbReference>
<dbReference type="SMART" id="SM00267">
    <property type="entry name" value="GGDEF"/>
    <property type="match status" value="1"/>
</dbReference>
<dbReference type="SUPFAM" id="SSF141868">
    <property type="entry name" value="EAL domain-like"/>
    <property type="match status" value="1"/>
</dbReference>
<dbReference type="EMBL" id="SRSC01000001">
    <property type="protein sequence ID" value="TGU74187.1"/>
    <property type="molecule type" value="Genomic_DNA"/>
</dbReference>
<dbReference type="SMART" id="SM00052">
    <property type="entry name" value="EAL"/>
    <property type="match status" value="1"/>
</dbReference>
<dbReference type="InterPro" id="IPR035919">
    <property type="entry name" value="EAL_sf"/>
</dbReference>
<evidence type="ECO:0000256" key="1">
    <source>
        <dbReference type="ARBA" id="ARBA00051114"/>
    </source>
</evidence>
<dbReference type="InterPro" id="IPR043128">
    <property type="entry name" value="Rev_trsase/Diguanyl_cyclase"/>
</dbReference>
<feature type="domain" description="PAS" evidence="3">
    <location>
        <begin position="286"/>
        <end position="361"/>
    </location>
</feature>
<comment type="caution">
    <text evidence="7">The sequence shown here is derived from an EMBL/GenBank/DDBJ whole genome shotgun (WGS) entry which is preliminary data.</text>
</comment>
<dbReference type="NCBIfam" id="TIGR00229">
    <property type="entry name" value="sensory_box"/>
    <property type="match status" value="2"/>
</dbReference>
<feature type="domain" description="GGDEF" evidence="6">
    <location>
        <begin position="451"/>
        <end position="580"/>
    </location>
</feature>
<evidence type="ECO:0000313" key="7">
    <source>
        <dbReference type="EMBL" id="TGU74187.1"/>
    </source>
</evidence>
<dbReference type="CDD" id="cd01949">
    <property type="entry name" value="GGDEF"/>
    <property type="match status" value="1"/>
</dbReference>
<reference evidence="7 8" key="1">
    <citation type="submission" date="2019-04" db="EMBL/GenBank/DDBJ databases">
        <title>Geobacter oryzae sp. nov., ferric-reducing bacteria isolated from paddy soil.</title>
        <authorList>
            <person name="Xu Z."/>
            <person name="Masuda Y."/>
            <person name="Itoh H."/>
            <person name="Senoo K."/>
        </authorList>
    </citation>
    <scope>NUCLEOTIDE SEQUENCE [LARGE SCALE GENOMIC DNA]</scope>
    <source>
        <strain evidence="7 8">Red111</strain>
    </source>
</reference>
<dbReference type="PANTHER" id="PTHR44757">
    <property type="entry name" value="DIGUANYLATE CYCLASE DGCP"/>
    <property type="match status" value="1"/>
</dbReference>
<dbReference type="CDD" id="cd00130">
    <property type="entry name" value="PAS"/>
    <property type="match status" value="2"/>
</dbReference>
<keyword evidence="8" id="KW-1185">Reference proteome</keyword>
<dbReference type="SUPFAM" id="SSF55785">
    <property type="entry name" value="PYP-like sensor domain (PAS domain)"/>
    <property type="match status" value="3"/>
</dbReference>
<dbReference type="Gene3D" id="3.30.450.20">
    <property type="entry name" value="PAS domain"/>
    <property type="match status" value="3"/>
</dbReference>
<dbReference type="PROSITE" id="PS50113">
    <property type="entry name" value="PAC"/>
    <property type="match status" value="1"/>
</dbReference>
<feature type="domain" description="PAS" evidence="3">
    <location>
        <begin position="161"/>
        <end position="206"/>
    </location>
</feature>
<dbReference type="InterPro" id="IPR000014">
    <property type="entry name" value="PAS"/>
</dbReference>
<evidence type="ECO:0000256" key="2">
    <source>
        <dbReference type="SAM" id="MobiDB-lite"/>
    </source>
</evidence>
<dbReference type="Pfam" id="PF00990">
    <property type="entry name" value="GGDEF"/>
    <property type="match status" value="1"/>
</dbReference>
<evidence type="ECO:0000259" key="3">
    <source>
        <dbReference type="PROSITE" id="PS50112"/>
    </source>
</evidence>
<dbReference type="InterPro" id="IPR000160">
    <property type="entry name" value="GGDEF_dom"/>
</dbReference>
<dbReference type="FunFam" id="3.30.70.270:FF:000001">
    <property type="entry name" value="Diguanylate cyclase domain protein"/>
    <property type="match status" value="1"/>
</dbReference>